<dbReference type="Gene3D" id="2.30.130.30">
    <property type="entry name" value="Hypothetical protein"/>
    <property type="match status" value="1"/>
</dbReference>
<dbReference type="Pfam" id="PF13604">
    <property type="entry name" value="AAA_30"/>
    <property type="match status" value="1"/>
</dbReference>
<name>A0A1Q9CXT9_SYMMI</name>
<feature type="region of interest" description="Disordered" evidence="1">
    <location>
        <begin position="173"/>
        <end position="192"/>
    </location>
</feature>
<keyword evidence="2" id="KW-0347">Helicase</keyword>
<dbReference type="AlphaFoldDB" id="A0A1Q9CXT9"/>
<evidence type="ECO:0000313" key="2">
    <source>
        <dbReference type="EMBL" id="OLP87736.1"/>
    </source>
</evidence>
<dbReference type="Proteomes" id="UP000186817">
    <property type="component" value="Unassembled WGS sequence"/>
</dbReference>
<dbReference type="Gene3D" id="2.30.30.940">
    <property type="match status" value="1"/>
</dbReference>
<evidence type="ECO:0000313" key="3">
    <source>
        <dbReference type="Proteomes" id="UP000186817"/>
    </source>
</evidence>
<dbReference type="SUPFAM" id="SSF52540">
    <property type="entry name" value="P-loop containing nucleoside triphosphate hydrolases"/>
    <property type="match status" value="2"/>
</dbReference>
<dbReference type="Gene3D" id="3.40.50.300">
    <property type="entry name" value="P-loop containing nucleotide triphosphate hydrolases"/>
    <property type="match status" value="2"/>
</dbReference>
<dbReference type="InterPro" id="IPR051055">
    <property type="entry name" value="PIF1_helicase"/>
</dbReference>
<dbReference type="EMBL" id="LSRX01000845">
    <property type="protein sequence ID" value="OLP87736.1"/>
    <property type="molecule type" value="Genomic_DNA"/>
</dbReference>
<sequence>MVAEELAGEAPLESLETWANGASLRGDVALAAIYLSRYNDRFYGQWVLMNVPFRSLDDLYRPELELVPPHLYYQTLALLLRPDHWTSEEAIRAELELEAFREHHVRNILAMLFANQALIRRYLSGELDKNEDVPDDGEGRQAVGGGAGVTLSGRQQRIADELVEAVQEGLRRRQQRETAWKGEAAQSDDPADMAEAASPFLVAADARSTFAILGPAGSGKTTAVHAAIRRVAQAGGRILLTAPTGRLAASLREKFPELEVDTVHGAFLVHKPVQEALEVLWPYDLIIVEEVGQLSKAIFERIMEQWEAAERVPTVVFVGDFYQLPGVDPTSPLDSSLWHSVLVKKRELHAMLRCKCPKLRKTLELLRVGKPTRQQLRQIMAGHKAPSRRTAGYVMNAEPSQDDVAHVLAETPHTLFLTVSRRACAQLNEAAVTALFSEDVPLAVVPGDPESNVANYASGKMVAQQPTEVPIYVGSRVILTKNLNKSIGFVNGMGATVLGMDCGNVIVRTDQGIRLAVHPWTSEDRMSHFPLRLGYASTLHKVQGATLPHVTVWLDVPNMPAAAYVALSRVEYDANWRFMGDPGVHHFTPARHGAPCAAFAFAGRLEEFTDVPARKKMHYSACSCLPAEPSIFISHMAVADRDLPTRALLVEPVWIEEILAGRKTWELRGQNCHLRGAVALAARGKLLGENTFEQAMMVGERDAGGTLLAPQGRERDFLALPENVAQHRVENFTALPYSRVWAWVMSHPVRYPSPVPYCHPLGAVKFVDLTKPGVLLKVNAELPSGATPAASSTAAAQPVKRRRTLRRPAAAEGDASGRPQADSEV</sequence>
<comment type="caution">
    <text evidence="2">The sequence shown here is derived from an EMBL/GenBank/DDBJ whole genome shotgun (WGS) entry which is preliminary data.</text>
</comment>
<proteinExistence type="predicted"/>
<dbReference type="InterPro" id="IPR015947">
    <property type="entry name" value="PUA-like_sf"/>
</dbReference>
<feature type="compositionally biased region" description="Low complexity" evidence="1">
    <location>
        <begin position="784"/>
        <end position="796"/>
    </location>
</feature>
<reference evidence="2 3" key="1">
    <citation type="submission" date="2016-02" db="EMBL/GenBank/DDBJ databases">
        <title>Genome analysis of coral dinoflagellate symbionts highlights evolutionary adaptations to a symbiotic lifestyle.</title>
        <authorList>
            <person name="Aranda M."/>
            <person name="Li Y."/>
            <person name="Liew Y.J."/>
            <person name="Baumgarten S."/>
            <person name="Simakov O."/>
            <person name="Wilson M."/>
            <person name="Piel J."/>
            <person name="Ashoor H."/>
            <person name="Bougouffa S."/>
            <person name="Bajic V.B."/>
            <person name="Ryu T."/>
            <person name="Ravasi T."/>
            <person name="Bayer T."/>
            <person name="Micklem G."/>
            <person name="Kim H."/>
            <person name="Bhak J."/>
            <person name="Lajeunesse T.C."/>
            <person name="Voolstra C.R."/>
        </authorList>
    </citation>
    <scope>NUCLEOTIDE SEQUENCE [LARGE SCALE GENOMIC DNA]</scope>
    <source>
        <strain evidence="2 3">CCMP2467</strain>
    </source>
</reference>
<keyword evidence="2" id="KW-0547">Nucleotide-binding</keyword>
<evidence type="ECO:0000256" key="1">
    <source>
        <dbReference type="SAM" id="MobiDB-lite"/>
    </source>
</evidence>
<dbReference type="CDD" id="cd18809">
    <property type="entry name" value="SF1_C_RecD"/>
    <property type="match status" value="1"/>
</dbReference>
<gene>
    <name evidence="2" type="primary">pif1</name>
    <name evidence="2" type="ORF">AK812_SmicGene31016</name>
</gene>
<protein>
    <submittedName>
        <fullName evidence="2">ATP-dependent DNA helicase pif1</fullName>
    </submittedName>
</protein>
<keyword evidence="2" id="KW-0067">ATP-binding</keyword>
<keyword evidence="3" id="KW-1185">Reference proteome</keyword>
<dbReference type="PANTHER" id="PTHR47642">
    <property type="entry name" value="ATP-DEPENDENT DNA HELICASE"/>
    <property type="match status" value="1"/>
</dbReference>
<organism evidence="2 3">
    <name type="scientific">Symbiodinium microadriaticum</name>
    <name type="common">Dinoflagellate</name>
    <name type="synonym">Zooxanthella microadriatica</name>
    <dbReference type="NCBI Taxonomy" id="2951"/>
    <lineage>
        <taxon>Eukaryota</taxon>
        <taxon>Sar</taxon>
        <taxon>Alveolata</taxon>
        <taxon>Dinophyceae</taxon>
        <taxon>Suessiales</taxon>
        <taxon>Symbiodiniaceae</taxon>
        <taxon>Symbiodinium</taxon>
    </lineage>
</organism>
<feature type="region of interest" description="Disordered" evidence="1">
    <location>
        <begin position="784"/>
        <end position="825"/>
    </location>
</feature>
<dbReference type="SUPFAM" id="SSF88697">
    <property type="entry name" value="PUA domain-like"/>
    <property type="match status" value="1"/>
</dbReference>
<keyword evidence="2" id="KW-0378">Hydrolase</keyword>
<dbReference type="GO" id="GO:0004386">
    <property type="term" value="F:helicase activity"/>
    <property type="evidence" value="ECO:0007669"/>
    <property type="project" value="UniProtKB-KW"/>
</dbReference>
<dbReference type="InterPro" id="IPR027417">
    <property type="entry name" value="P-loop_NTPase"/>
</dbReference>
<feature type="region of interest" description="Disordered" evidence="1">
    <location>
        <begin position="129"/>
        <end position="148"/>
    </location>
</feature>
<dbReference type="OrthoDB" id="416437at2759"/>
<accession>A0A1Q9CXT9</accession>